<protein>
    <submittedName>
        <fullName evidence="2">Uncharacterized protein</fullName>
    </submittedName>
</protein>
<gene>
    <name evidence="2" type="ORF">WPS_18400</name>
</gene>
<keyword evidence="3" id="KW-1185">Reference proteome</keyword>
<name>A0AAN1XX32_UNVUL</name>
<evidence type="ECO:0000256" key="1">
    <source>
        <dbReference type="SAM" id="MobiDB-lite"/>
    </source>
</evidence>
<reference evidence="2 3" key="1">
    <citation type="journal article" date="2022" name="ISME Commun">
        <title>Vulcanimicrobium alpinus gen. nov. sp. nov., the first cultivated representative of the candidate phylum 'Eremiobacterota', is a metabolically versatile aerobic anoxygenic phototroph.</title>
        <authorList>
            <person name="Yabe S."/>
            <person name="Muto K."/>
            <person name="Abe K."/>
            <person name="Yokota A."/>
            <person name="Staudigel H."/>
            <person name="Tebo B.M."/>
        </authorList>
    </citation>
    <scope>NUCLEOTIDE SEQUENCE [LARGE SCALE GENOMIC DNA]</scope>
    <source>
        <strain evidence="2 3">WC8-2</strain>
    </source>
</reference>
<feature type="compositionally biased region" description="Basic residues" evidence="1">
    <location>
        <begin position="59"/>
        <end position="69"/>
    </location>
</feature>
<feature type="compositionally biased region" description="Basic and acidic residues" evidence="1">
    <location>
        <begin position="46"/>
        <end position="58"/>
    </location>
</feature>
<proteinExistence type="predicted"/>
<evidence type="ECO:0000313" key="2">
    <source>
        <dbReference type="EMBL" id="BDE06564.1"/>
    </source>
</evidence>
<dbReference type="Proteomes" id="UP001317532">
    <property type="component" value="Chromosome"/>
</dbReference>
<evidence type="ECO:0000313" key="3">
    <source>
        <dbReference type="Proteomes" id="UP001317532"/>
    </source>
</evidence>
<feature type="region of interest" description="Disordered" evidence="1">
    <location>
        <begin position="25"/>
        <end position="81"/>
    </location>
</feature>
<dbReference type="EMBL" id="AP025523">
    <property type="protein sequence ID" value="BDE06564.1"/>
    <property type="molecule type" value="Genomic_DNA"/>
</dbReference>
<dbReference type="AlphaFoldDB" id="A0AAN1XX32"/>
<sequence length="81" mass="9459">MHVDREMKGLTEVHLLFVDAHRERVDMQRAQTLRAGRPHERRRSRGERERGARAERRYRSTRSSHRANRLRASNGPGDASG</sequence>
<accession>A0AAN1XX32</accession>
<dbReference type="KEGG" id="vab:WPS_18400"/>
<organism evidence="2 3">
    <name type="scientific">Vulcanimicrobium alpinum</name>
    <dbReference type="NCBI Taxonomy" id="3016050"/>
    <lineage>
        <taxon>Bacteria</taxon>
        <taxon>Bacillati</taxon>
        <taxon>Vulcanimicrobiota</taxon>
        <taxon>Vulcanimicrobiia</taxon>
        <taxon>Vulcanimicrobiales</taxon>
        <taxon>Vulcanimicrobiaceae</taxon>
        <taxon>Vulcanimicrobium</taxon>
    </lineage>
</organism>